<gene>
    <name evidence="1" type="ORF">Pmar_PMAR015769</name>
</gene>
<reference evidence="1 2" key="1">
    <citation type="submission" date="2008-07" db="EMBL/GenBank/DDBJ databases">
        <authorList>
            <person name="El-Sayed N."/>
            <person name="Caler E."/>
            <person name="Inman J."/>
            <person name="Amedeo P."/>
            <person name="Hass B."/>
            <person name="Wortman J."/>
        </authorList>
    </citation>
    <scope>NUCLEOTIDE SEQUENCE [LARGE SCALE GENOMIC DNA]</scope>
    <source>
        <strain evidence="2">ATCC 50983 / TXsc</strain>
    </source>
</reference>
<evidence type="ECO:0000313" key="1">
    <source>
        <dbReference type="EMBL" id="EER11821.1"/>
    </source>
</evidence>
<dbReference type="Proteomes" id="UP000007800">
    <property type="component" value="Unassembled WGS sequence"/>
</dbReference>
<dbReference type="InParanoid" id="C5KUM2"/>
<evidence type="ECO:0000313" key="2">
    <source>
        <dbReference type="Proteomes" id="UP000007800"/>
    </source>
</evidence>
<keyword evidence="2" id="KW-1185">Reference proteome</keyword>
<dbReference type="RefSeq" id="XP_002780026.1">
    <property type="nucleotide sequence ID" value="XM_002779980.1"/>
</dbReference>
<protein>
    <submittedName>
        <fullName evidence="1">Uncharacterized protein</fullName>
    </submittedName>
</protein>
<organism evidence="2">
    <name type="scientific">Perkinsus marinus (strain ATCC 50983 / TXsc)</name>
    <dbReference type="NCBI Taxonomy" id="423536"/>
    <lineage>
        <taxon>Eukaryota</taxon>
        <taxon>Sar</taxon>
        <taxon>Alveolata</taxon>
        <taxon>Perkinsozoa</taxon>
        <taxon>Perkinsea</taxon>
        <taxon>Perkinsida</taxon>
        <taxon>Perkinsidae</taxon>
        <taxon>Perkinsus</taxon>
    </lineage>
</organism>
<sequence length="124" mass="13658">MFSCILCDAPTRICTHADLSAASEYQIVDHTESDTRVADDCSVGQDDDAQAIDLQQNDELVRIKQEENFKLSYESAVSAQEGNDRHPYDDGDAVAHEVTLETVKVVMDDEGTNQPVAVMARAPR</sequence>
<name>C5KUM2_PERM5</name>
<dbReference type="GeneID" id="9060473"/>
<feature type="non-terminal residue" evidence="1">
    <location>
        <position position="124"/>
    </location>
</feature>
<dbReference type="EMBL" id="GG676285">
    <property type="protein sequence ID" value="EER11821.1"/>
    <property type="molecule type" value="Genomic_DNA"/>
</dbReference>
<dbReference type="AlphaFoldDB" id="C5KUM2"/>
<proteinExistence type="predicted"/>
<accession>C5KUM2</accession>